<dbReference type="PROSITE" id="PS51125">
    <property type="entry name" value="NHL"/>
    <property type="match status" value="2"/>
</dbReference>
<dbReference type="CDD" id="cd05819">
    <property type="entry name" value="NHL"/>
    <property type="match status" value="1"/>
</dbReference>
<dbReference type="GO" id="GO:0043161">
    <property type="term" value="P:proteasome-mediated ubiquitin-dependent protein catabolic process"/>
    <property type="evidence" value="ECO:0007669"/>
    <property type="project" value="TreeGrafter"/>
</dbReference>
<dbReference type="GO" id="GO:0061630">
    <property type="term" value="F:ubiquitin protein ligase activity"/>
    <property type="evidence" value="ECO:0007669"/>
    <property type="project" value="TreeGrafter"/>
</dbReference>
<dbReference type="GO" id="GO:0008270">
    <property type="term" value="F:zinc ion binding"/>
    <property type="evidence" value="ECO:0007669"/>
    <property type="project" value="UniProtKB-KW"/>
</dbReference>
<dbReference type="PANTHER" id="PTHR24104">
    <property type="entry name" value="E3 UBIQUITIN-PROTEIN LIGASE NHLRC1-RELATED"/>
    <property type="match status" value="1"/>
</dbReference>
<protein>
    <recommendedName>
        <fullName evidence="5">NHL repeat containing protein</fullName>
    </recommendedName>
</protein>
<accession>A0A819EBG1</accession>
<gene>
    <name evidence="3" type="ORF">OXD698_LOCUS21044</name>
</gene>
<evidence type="ECO:0000313" key="4">
    <source>
        <dbReference type="Proteomes" id="UP000663844"/>
    </source>
</evidence>
<evidence type="ECO:0008006" key="5">
    <source>
        <dbReference type="Google" id="ProtNLM"/>
    </source>
</evidence>
<dbReference type="Proteomes" id="UP000663844">
    <property type="component" value="Unassembled WGS sequence"/>
</dbReference>
<sequence>MRSWHNPFHNFYQNPEYDPSLNQITLTQLKQEQFDVNTKWKQNASTVAGGTATYGKELNELNYPESICINSKKKSMYIADTANQRITEWKFGASYADVVAYDVERESDVGIYYRPIDIIIDENDDSLIICDLGKERVKRWSPRNSSNIQTIIINITCTGLAVDRNGDVYVCDKWKQKVIRWRQTDMSETIVAGGNQRGGNLNQLHSPSRIAVDQDLSVYVADANNHRVMKWMKGAKDGLVVAGGHGEGNSLTQLSFPLGILIDHLGNIFIADTGNDRIMYWSPNAREGVIIVGGNKRGYEANQLSLPSDLIFDQEGHLYVVDTYNHRVQRFSIDPNMIY</sequence>
<dbReference type="SUPFAM" id="SSF101898">
    <property type="entry name" value="NHL repeat"/>
    <property type="match status" value="1"/>
</dbReference>
<dbReference type="Gene3D" id="2.120.10.30">
    <property type="entry name" value="TolB, C-terminal domain"/>
    <property type="match status" value="1"/>
</dbReference>
<evidence type="ECO:0000256" key="1">
    <source>
        <dbReference type="ARBA" id="ARBA00022737"/>
    </source>
</evidence>
<dbReference type="AlphaFoldDB" id="A0A819EBG1"/>
<dbReference type="InterPro" id="IPR011042">
    <property type="entry name" value="6-blade_b-propeller_TolB-like"/>
</dbReference>
<dbReference type="EMBL" id="CAJOAZ010001708">
    <property type="protein sequence ID" value="CAF3846993.1"/>
    <property type="molecule type" value="Genomic_DNA"/>
</dbReference>
<dbReference type="Pfam" id="PF01436">
    <property type="entry name" value="NHL"/>
    <property type="match status" value="2"/>
</dbReference>
<dbReference type="PANTHER" id="PTHR24104:SF25">
    <property type="entry name" value="PROTEIN LIN-41"/>
    <property type="match status" value="1"/>
</dbReference>
<feature type="repeat" description="NHL" evidence="2">
    <location>
        <begin position="196"/>
        <end position="234"/>
    </location>
</feature>
<dbReference type="InterPro" id="IPR050952">
    <property type="entry name" value="TRIM-NHL_E3_ligases"/>
</dbReference>
<comment type="caution">
    <text evidence="3">The sequence shown here is derived from an EMBL/GenBank/DDBJ whole genome shotgun (WGS) entry which is preliminary data.</text>
</comment>
<dbReference type="InterPro" id="IPR001258">
    <property type="entry name" value="NHL_repeat"/>
</dbReference>
<dbReference type="Gene3D" id="2.40.10.500">
    <property type="match status" value="1"/>
</dbReference>
<keyword evidence="1" id="KW-0677">Repeat</keyword>
<evidence type="ECO:0000313" key="3">
    <source>
        <dbReference type="EMBL" id="CAF3846993.1"/>
    </source>
</evidence>
<name>A0A819EBG1_9BILA</name>
<reference evidence="3" key="1">
    <citation type="submission" date="2021-02" db="EMBL/GenBank/DDBJ databases">
        <authorList>
            <person name="Nowell W R."/>
        </authorList>
    </citation>
    <scope>NUCLEOTIDE SEQUENCE</scope>
</reference>
<feature type="repeat" description="NHL" evidence="2">
    <location>
        <begin position="296"/>
        <end position="334"/>
    </location>
</feature>
<organism evidence="3 4">
    <name type="scientific">Adineta steineri</name>
    <dbReference type="NCBI Taxonomy" id="433720"/>
    <lineage>
        <taxon>Eukaryota</taxon>
        <taxon>Metazoa</taxon>
        <taxon>Spiralia</taxon>
        <taxon>Gnathifera</taxon>
        <taxon>Rotifera</taxon>
        <taxon>Eurotatoria</taxon>
        <taxon>Bdelloidea</taxon>
        <taxon>Adinetida</taxon>
        <taxon>Adinetidae</taxon>
        <taxon>Adineta</taxon>
    </lineage>
</organism>
<dbReference type="GO" id="GO:0000209">
    <property type="term" value="P:protein polyubiquitination"/>
    <property type="evidence" value="ECO:0007669"/>
    <property type="project" value="TreeGrafter"/>
</dbReference>
<evidence type="ECO:0000256" key="2">
    <source>
        <dbReference type="PROSITE-ProRule" id="PRU00504"/>
    </source>
</evidence>
<proteinExistence type="predicted"/>